<dbReference type="EMBL" id="LTBB01000003">
    <property type="protein sequence ID" value="KYH29470.1"/>
    <property type="molecule type" value="Genomic_DNA"/>
</dbReference>
<dbReference type="InterPro" id="IPR025827">
    <property type="entry name" value="Zn_ribbon_recom_dom"/>
</dbReference>
<accession>A0A151APH1</accession>
<feature type="coiled-coil region" evidence="1">
    <location>
        <begin position="132"/>
        <end position="159"/>
    </location>
</feature>
<gene>
    <name evidence="3" type="ORF">CLCOL_07010</name>
</gene>
<evidence type="ECO:0000256" key="1">
    <source>
        <dbReference type="SAM" id="Coils"/>
    </source>
</evidence>
<dbReference type="STRING" id="1121305.CLCOL_07010"/>
<evidence type="ECO:0000313" key="4">
    <source>
        <dbReference type="Proteomes" id="UP000075374"/>
    </source>
</evidence>
<evidence type="ECO:0000313" key="3">
    <source>
        <dbReference type="EMBL" id="KYH29470.1"/>
    </source>
</evidence>
<proteinExistence type="predicted"/>
<dbReference type="RefSeq" id="WP_061857623.1">
    <property type="nucleotide sequence ID" value="NZ_LTBB01000003.1"/>
</dbReference>
<feature type="domain" description="Recombinase zinc beta ribbon" evidence="2">
    <location>
        <begin position="55"/>
        <end position="108"/>
    </location>
</feature>
<keyword evidence="4" id="KW-1185">Reference proteome</keyword>
<keyword evidence="1" id="KW-0175">Coiled coil</keyword>
<reference evidence="3 4" key="1">
    <citation type="submission" date="2016-02" db="EMBL/GenBank/DDBJ databases">
        <title>Genome sequence of Clostridium colicanis DSM 13634.</title>
        <authorList>
            <person name="Poehlein A."/>
            <person name="Daniel R."/>
        </authorList>
    </citation>
    <scope>NUCLEOTIDE SEQUENCE [LARGE SCALE GENOMIC DNA]</scope>
    <source>
        <strain evidence="3 4">DSM 13634</strain>
    </source>
</reference>
<dbReference type="PATRIC" id="fig|1121305.3.peg.709"/>
<evidence type="ECO:0000259" key="2">
    <source>
        <dbReference type="Pfam" id="PF13408"/>
    </source>
</evidence>
<name>A0A151APH1_9CLOT</name>
<dbReference type="Pfam" id="PF13408">
    <property type="entry name" value="Zn_ribbon_recom"/>
    <property type="match status" value="1"/>
</dbReference>
<dbReference type="Proteomes" id="UP000075374">
    <property type="component" value="Unassembled WGS sequence"/>
</dbReference>
<sequence>MTERKVRVNYYYGKEELYEIIKKIVNKRLSANEREVVEENRSSEIARKTFKYNHIFSGILKCHECNENMSYNKKYGGYNCINSQRGEGKCTDHFVKEEYLLEIIKNNLKVYIDNNINIEELYKIENKKAITADGYKKELNKIKRELQKIENQVELMYSHDIDDPINKRNIKSLMRALQKRQQFLIIKRSYVEGLKERNEIEGNLYYESYKEEMDKMLDLGYIDKNFIESLVEKIIVSEDENLNEKKIDIYYKFKN</sequence>
<organism evidence="3 4">
    <name type="scientific">Clostridium colicanis DSM 13634</name>
    <dbReference type="NCBI Taxonomy" id="1121305"/>
    <lineage>
        <taxon>Bacteria</taxon>
        <taxon>Bacillati</taxon>
        <taxon>Bacillota</taxon>
        <taxon>Clostridia</taxon>
        <taxon>Eubacteriales</taxon>
        <taxon>Clostridiaceae</taxon>
        <taxon>Clostridium</taxon>
    </lineage>
</organism>
<protein>
    <recommendedName>
        <fullName evidence="2">Recombinase zinc beta ribbon domain-containing protein</fullName>
    </recommendedName>
</protein>
<comment type="caution">
    <text evidence="3">The sequence shown here is derived from an EMBL/GenBank/DDBJ whole genome shotgun (WGS) entry which is preliminary data.</text>
</comment>
<dbReference type="AlphaFoldDB" id="A0A151APH1"/>